<protein>
    <submittedName>
        <fullName evidence="1">Uncharacterized protein</fullName>
    </submittedName>
</protein>
<organism evidence="1 2">
    <name type="scientific">Caerostris extrusa</name>
    <name type="common">Bark spider</name>
    <name type="synonym">Caerostris bankana</name>
    <dbReference type="NCBI Taxonomy" id="172846"/>
    <lineage>
        <taxon>Eukaryota</taxon>
        <taxon>Metazoa</taxon>
        <taxon>Ecdysozoa</taxon>
        <taxon>Arthropoda</taxon>
        <taxon>Chelicerata</taxon>
        <taxon>Arachnida</taxon>
        <taxon>Araneae</taxon>
        <taxon>Araneomorphae</taxon>
        <taxon>Entelegynae</taxon>
        <taxon>Araneoidea</taxon>
        <taxon>Araneidae</taxon>
        <taxon>Caerostris</taxon>
    </lineage>
</organism>
<evidence type="ECO:0000313" key="2">
    <source>
        <dbReference type="Proteomes" id="UP001054945"/>
    </source>
</evidence>
<name>A0AAV4UN03_CAEEX</name>
<keyword evidence="2" id="KW-1185">Reference proteome</keyword>
<dbReference type="AlphaFoldDB" id="A0AAV4UN03"/>
<comment type="caution">
    <text evidence="1">The sequence shown here is derived from an EMBL/GenBank/DDBJ whole genome shotgun (WGS) entry which is preliminary data.</text>
</comment>
<gene>
    <name evidence="1" type="ORF">CEXT_787291</name>
</gene>
<dbReference type="Proteomes" id="UP001054945">
    <property type="component" value="Unassembled WGS sequence"/>
</dbReference>
<sequence length="113" mass="12276">MTLPADGECLHDTPLRSFLLEEMGNRLFPVTRTIGLGSTDTGKCPKAIQYLPSPSKTEDRHNNLNGTIITEHIGLPSPIKRVGSLRVNDMNCIPEAPSSTGIHCPPALHPHTE</sequence>
<evidence type="ECO:0000313" key="1">
    <source>
        <dbReference type="EMBL" id="GIY58939.1"/>
    </source>
</evidence>
<accession>A0AAV4UN03</accession>
<reference evidence="1 2" key="1">
    <citation type="submission" date="2021-06" db="EMBL/GenBank/DDBJ databases">
        <title>Caerostris extrusa draft genome.</title>
        <authorList>
            <person name="Kono N."/>
            <person name="Arakawa K."/>
        </authorList>
    </citation>
    <scope>NUCLEOTIDE SEQUENCE [LARGE SCALE GENOMIC DNA]</scope>
</reference>
<proteinExistence type="predicted"/>
<dbReference type="EMBL" id="BPLR01013126">
    <property type="protein sequence ID" value="GIY58939.1"/>
    <property type="molecule type" value="Genomic_DNA"/>
</dbReference>